<evidence type="ECO:0000313" key="1">
    <source>
        <dbReference type="EMBL" id="KGH27542.1"/>
    </source>
</evidence>
<reference evidence="1 2" key="1">
    <citation type="submission" date="2013-09" db="EMBL/GenBank/DDBJ databases">
        <title>High correlation between genotypes and phenotypes of environmental bacteria Comamonas testosteroni strains.</title>
        <authorList>
            <person name="Liu L."/>
            <person name="Zhu W."/>
            <person name="Xia X."/>
            <person name="Xu B."/>
            <person name="Luo M."/>
            <person name="Wang G."/>
        </authorList>
    </citation>
    <scope>NUCLEOTIDE SEQUENCE [LARGE SCALE GENOMIC DNA]</scope>
    <source>
        <strain evidence="1 2">JL40</strain>
    </source>
</reference>
<comment type="caution">
    <text evidence="1">The sequence shown here is derived from an EMBL/GenBank/DDBJ whole genome shotgun (WGS) entry which is preliminary data.</text>
</comment>
<proteinExistence type="predicted"/>
<name>A0A096HFC7_COMTE</name>
<protein>
    <submittedName>
        <fullName evidence="1">Uncharacterized protein</fullName>
    </submittedName>
</protein>
<dbReference type="AlphaFoldDB" id="A0A096HFC7"/>
<evidence type="ECO:0000313" key="2">
    <source>
        <dbReference type="Proteomes" id="UP000029553"/>
    </source>
</evidence>
<gene>
    <name evidence="1" type="ORF">P353_18075</name>
</gene>
<accession>A0A096HFC7</accession>
<sequence length="71" mass="7441">MLRHLVDVSWLRMMGTTVMATEAATTTIVGGAMNMSRVAGITTETRDLIGPTDARMTAGGLSTDLVTIAAE</sequence>
<dbReference type="EMBL" id="AWOR01000059">
    <property type="protein sequence ID" value="KGH27542.1"/>
    <property type="molecule type" value="Genomic_DNA"/>
</dbReference>
<dbReference type="Proteomes" id="UP000029553">
    <property type="component" value="Unassembled WGS sequence"/>
</dbReference>
<organism evidence="1 2">
    <name type="scientific">Comamonas testosteroni</name>
    <name type="common">Pseudomonas testosteroni</name>
    <dbReference type="NCBI Taxonomy" id="285"/>
    <lineage>
        <taxon>Bacteria</taxon>
        <taxon>Pseudomonadati</taxon>
        <taxon>Pseudomonadota</taxon>
        <taxon>Betaproteobacteria</taxon>
        <taxon>Burkholderiales</taxon>
        <taxon>Comamonadaceae</taxon>
        <taxon>Comamonas</taxon>
    </lineage>
</organism>